<feature type="compositionally biased region" description="Low complexity" evidence="1">
    <location>
        <begin position="135"/>
        <end position="145"/>
    </location>
</feature>
<evidence type="ECO:0000313" key="2">
    <source>
        <dbReference type="EMBL" id="ANJ73393.1"/>
    </source>
</evidence>
<name>A0A191ZZ83_9RALS</name>
<dbReference type="Proteomes" id="UP000078572">
    <property type="component" value="Chromosome 1"/>
</dbReference>
<dbReference type="GeneID" id="61526999"/>
<gene>
    <name evidence="2" type="ORF">A9Y76_13345</name>
</gene>
<evidence type="ECO:0000256" key="1">
    <source>
        <dbReference type="SAM" id="MobiDB-lite"/>
    </source>
</evidence>
<proteinExistence type="predicted"/>
<protein>
    <submittedName>
        <fullName evidence="2">Uncharacterized protein</fullName>
    </submittedName>
</protein>
<feature type="region of interest" description="Disordered" evidence="1">
    <location>
        <begin position="135"/>
        <end position="170"/>
    </location>
</feature>
<sequence>MRLPASVTTQPPEPIDTPQPAATYVDPTEVADVLQAQVEHKPWWSRASSAIVNGAFTNVAAAFIAVTGAIYVGMAHAPWVHSLAGHTPAAVQASDATSVAMAVTPASAATPQAAQPDPVEAARDRMEQRVYSQVPPATTHTVAATESANDVDSDGPVASTPRRHHRGTRHDVTYRRAASAWNAHWYKGA</sequence>
<dbReference type="OrthoDB" id="8926424at2"/>
<organism evidence="2 3">
    <name type="scientific">Ralstonia insidiosa</name>
    <dbReference type="NCBI Taxonomy" id="190721"/>
    <lineage>
        <taxon>Bacteria</taxon>
        <taxon>Pseudomonadati</taxon>
        <taxon>Pseudomonadota</taxon>
        <taxon>Betaproteobacteria</taxon>
        <taxon>Burkholderiales</taxon>
        <taxon>Burkholderiaceae</taxon>
        <taxon>Ralstonia</taxon>
    </lineage>
</organism>
<evidence type="ECO:0000313" key="3">
    <source>
        <dbReference type="Proteomes" id="UP000078572"/>
    </source>
</evidence>
<dbReference type="EMBL" id="CP016022">
    <property type="protein sequence ID" value="ANJ73393.1"/>
    <property type="molecule type" value="Genomic_DNA"/>
</dbReference>
<dbReference type="RefSeq" id="WP_064804748.1">
    <property type="nucleotide sequence ID" value="NZ_CP016022.1"/>
</dbReference>
<accession>A0A191ZZ83</accession>
<dbReference type="AlphaFoldDB" id="A0A191ZZ83"/>
<reference evidence="3" key="1">
    <citation type="submission" date="2016-06" db="EMBL/GenBank/DDBJ databases">
        <authorList>
            <person name="Xu Y."/>
            <person name="Nagy A."/>
            <person name="Yan X."/>
            <person name="Kim S.W."/>
            <person name="Haley B."/>
            <person name="Liu N.T."/>
            <person name="Nou X."/>
        </authorList>
    </citation>
    <scope>NUCLEOTIDE SEQUENCE [LARGE SCALE GENOMIC DNA]</scope>
    <source>
        <strain evidence="3">ATCC 49129</strain>
    </source>
</reference>
<keyword evidence="3" id="KW-1185">Reference proteome</keyword>